<protein>
    <submittedName>
        <fullName evidence="1">Uncharacterized protein</fullName>
    </submittedName>
</protein>
<evidence type="ECO:0000313" key="2">
    <source>
        <dbReference type="Proteomes" id="UP000255082"/>
    </source>
</evidence>
<evidence type="ECO:0000313" key="1">
    <source>
        <dbReference type="EMBL" id="SUA45757.1"/>
    </source>
</evidence>
<dbReference type="AlphaFoldDB" id="A0A378WYD1"/>
<gene>
    <name evidence="1" type="ORF">NCTC13184_04281</name>
</gene>
<reference evidence="1 2" key="1">
    <citation type="submission" date="2018-06" db="EMBL/GenBank/DDBJ databases">
        <authorList>
            <consortium name="Pathogen Informatics"/>
            <person name="Doyle S."/>
        </authorList>
    </citation>
    <scope>NUCLEOTIDE SEQUENCE [LARGE SCALE GENOMIC DNA]</scope>
    <source>
        <strain evidence="1 2">NCTC13184</strain>
    </source>
</reference>
<dbReference type="EMBL" id="UGRU01000001">
    <property type="protein sequence ID" value="SUA45757.1"/>
    <property type="molecule type" value="Genomic_DNA"/>
</dbReference>
<proteinExistence type="predicted"/>
<organism evidence="1 2">
    <name type="scientific">Nocardia africana</name>
    <dbReference type="NCBI Taxonomy" id="134964"/>
    <lineage>
        <taxon>Bacteria</taxon>
        <taxon>Bacillati</taxon>
        <taxon>Actinomycetota</taxon>
        <taxon>Actinomycetes</taxon>
        <taxon>Mycobacteriales</taxon>
        <taxon>Nocardiaceae</taxon>
        <taxon>Nocardia</taxon>
    </lineage>
</organism>
<name>A0A378WYD1_9NOCA</name>
<sequence length="47" mass="5195">MGQPFGFYQNTVGAMQIETEATATQGLSPDRRTIDFDSQRAVVECAR</sequence>
<accession>A0A378WYD1</accession>
<dbReference type="Proteomes" id="UP000255082">
    <property type="component" value="Unassembled WGS sequence"/>
</dbReference>